<comment type="caution">
    <text evidence="13">The sequence shown here is derived from an EMBL/GenBank/DDBJ whole genome shotgun (WGS) entry which is preliminary data.</text>
</comment>
<dbReference type="SUPFAM" id="SSF52972">
    <property type="entry name" value="ITPase-like"/>
    <property type="match status" value="1"/>
</dbReference>
<dbReference type="GO" id="GO:0046872">
    <property type="term" value="F:metal ion binding"/>
    <property type="evidence" value="ECO:0007669"/>
    <property type="project" value="UniProtKB-KW"/>
</dbReference>
<evidence type="ECO:0000256" key="3">
    <source>
        <dbReference type="ARBA" id="ARBA00022723"/>
    </source>
</evidence>
<comment type="cofactor">
    <cofactor evidence="10">
        <name>Mg(2+)</name>
        <dbReference type="ChEBI" id="CHEBI:18420"/>
    </cofactor>
    <text evidence="10">Binds 1 Mg(2+) ion per subunit.</text>
</comment>
<feature type="binding site" evidence="10">
    <location>
        <position position="178"/>
    </location>
    <ligand>
        <name>substrate</name>
    </ligand>
</feature>
<evidence type="ECO:0000256" key="10">
    <source>
        <dbReference type="HAMAP-Rule" id="MF_01405"/>
    </source>
</evidence>
<evidence type="ECO:0000256" key="7">
    <source>
        <dbReference type="ARBA" id="ARBA00023080"/>
    </source>
</evidence>
<comment type="catalytic activity">
    <reaction evidence="8 10">
        <text>dITP + H2O = dIMP + diphosphate + H(+)</text>
        <dbReference type="Rhea" id="RHEA:28342"/>
        <dbReference type="ChEBI" id="CHEBI:15377"/>
        <dbReference type="ChEBI" id="CHEBI:15378"/>
        <dbReference type="ChEBI" id="CHEBI:33019"/>
        <dbReference type="ChEBI" id="CHEBI:61194"/>
        <dbReference type="ChEBI" id="CHEBI:61382"/>
        <dbReference type="EC" id="3.6.1.66"/>
    </reaction>
</comment>
<feature type="active site" description="Proton acceptor" evidence="10">
    <location>
        <position position="73"/>
    </location>
</feature>
<name>A0A1M3L1V9_9BACT</name>
<dbReference type="InterPro" id="IPR002637">
    <property type="entry name" value="RdgB/HAM1"/>
</dbReference>
<comment type="similarity">
    <text evidence="1 10 11">Belongs to the HAM1 NTPase family.</text>
</comment>
<dbReference type="NCBIfam" id="TIGR00042">
    <property type="entry name" value="RdgB/HAM1 family non-canonical purine NTP pyrophosphatase"/>
    <property type="match status" value="1"/>
</dbReference>
<keyword evidence="6 10" id="KW-0460">Magnesium</keyword>
<keyword evidence="3 10" id="KW-0479">Metal-binding</keyword>
<evidence type="ECO:0000256" key="11">
    <source>
        <dbReference type="RuleBase" id="RU003781"/>
    </source>
</evidence>
<dbReference type="HAMAP" id="MF_01405">
    <property type="entry name" value="Non_canon_purine_NTPase"/>
    <property type="match status" value="1"/>
</dbReference>
<feature type="binding site" evidence="10">
    <location>
        <begin position="183"/>
        <end position="184"/>
    </location>
    <ligand>
        <name>substrate</name>
    </ligand>
</feature>
<keyword evidence="4 10" id="KW-0547">Nucleotide-binding</keyword>
<gene>
    <name evidence="13" type="ORF">BGO89_01945</name>
</gene>
<evidence type="ECO:0000256" key="4">
    <source>
        <dbReference type="ARBA" id="ARBA00022741"/>
    </source>
</evidence>
<evidence type="ECO:0000256" key="2">
    <source>
        <dbReference type="ARBA" id="ARBA00011738"/>
    </source>
</evidence>
<dbReference type="STRING" id="1895771.BGO89_01945"/>
<feature type="binding site" evidence="10">
    <location>
        <position position="74"/>
    </location>
    <ligand>
        <name>substrate</name>
    </ligand>
</feature>
<evidence type="ECO:0000256" key="1">
    <source>
        <dbReference type="ARBA" id="ARBA00008023"/>
    </source>
</evidence>
<dbReference type="EC" id="3.6.1.66" evidence="10"/>
<dbReference type="GO" id="GO:0009146">
    <property type="term" value="P:purine nucleoside triphosphate catabolic process"/>
    <property type="evidence" value="ECO:0007669"/>
    <property type="project" value="UniProtKB-UniRule"/>
</dbReference>
<dbReference type="GO" id="GO:0000166">
    <property type="term" value="F:nucleotide binding"/>
    <property type="evidence" value="ECO:0007669"/>
    <property type="project" value="UniProtKB-KW"/>
</dbReference>
<evidence type="ECO:0000313" key="14">
    <source>
        <dbReference type="Proteomes" id="UP000184233"/>
    </source>
</evidence>
<protein>
    <recommendedName>
        <fullName evidence="10">dITP/XTP pyrophosphatase</fullName>
        <ecNumber evidence="10">3.6.1.66</ecNumber>
    </recommendedName>
    <alternativeName>
        <fullName evidence="10">Non-canonical purine NTP pyrophosphatase</fullName>
    </alternativeName>
    <alternativeName>
        <fullName evidence="10">Non-standard purine NTP pyrophosphatase</fullName>
    </alternativeName>
    <alternativeName>
        <fullName evidence="10">Nucleoside-triphosphate diphosphatase</fullName>
    </alternativeName>
    <alternativeName>
        <fullName evidence="10">Nucleoside-triphosphate pyrophosphatase</fullName>
        <shortName evidence="10">NTPase</shortName>
    </alternativeName>
</protein>
<dbReference type="Proteomes" id="UP000184233">
    <property type="component" value="Unassembled WGS sequence"/>
</dbReference>
<dbReference type="GO" id="GO:0051920">
    <property type="term" value="F:peroxiredoxin activity"/>
    <property type="evidence" value="ECO:0007669"/>
    <property type="project" value="InterPro"/>
</dbReference>
<feature type="domain" description="Carboxymuconolactone decarboxylase-like" evidence="12">
    <location>
        <begin position="335"/>
        <end position="401"/>
    </location>
</feature>
<dbReference type="FunFam" id="3.90.950.10:FF:000001">
    <property type="entry name" value="dITP/XTP pyrophosphatase"/>
    <property type="match status" value="1"/>
</dbReference>
<keyword evidence="5 10" id="KW-0378">Hydrolase</keyword>
<organism evidence="13 14">
    <name type="scientific">Candidatus Kapaibacterium thiocyanatum</name>
    <dbReference type="NCBI Taxonomy" id="1895771"/>
    <lineage>
        <taxon>Bacteria</taxon>
        <taxon>Pseudomonadati</taxon>
        <taxon>Candidatus Kapaibacteriota</taxon>
        <taxon>Candidatus Kapaibacteriia</taxon>
        <taxon>Candidatus Kapaibacteriales</taxon>
        <taxon>Candidatus Kapaibacteriaceae</taxon>
        <taxon>Candidatus Kapaibacterium</taxon>
    </lineage>
</organism>
<feature type="binding site" evidence="10">
    <location>
        <position position="44"/>
    </location>
    <ligand>
        <name>Mg(2+)</name>
        <dbReference type="ChEBI" id="CHEBI:18420"/>
    </ligand>
</feature>
<comment type="function">
    <text evidence="10">Pyrophosphatase that catalyzes the hydrolysis of nucleoside triphosphates to their monophosphate derivatives, with a high preference for the non-canonical purine nucleotides XTP (xanthosine triphosphate), dITP (deoxyinosine triphosphate) and ITP. Seems to function as a house-cleaning enzyme that removes non-canonical purine nucleotides from the nucleotide pool, thus preventing their incorporation into DNA/RNA and avoiding chromosomal lesions.</text>
</comment>
<dbReference type="GO" id="GO:0036222">
    <property type="term" value="F:XTP diphosphatase activity"/>
    <property type="evidence" value="ECO:0007669"/>
    <property type="project" value="UniProtKB-UniRule"/>
</dbReference>
<proteinExistence type="inferred from homology"/>
<dbReference type="InterPro" id="IPR029001">
    <property type="entry name" value="ITPase-like_fam"/>
</dbReference>
<dbReference type="Gene3D" id="3.90.950.10">
    <property type="match status" value="1"/>
</dbReference>
<feature type="binding site" evidence="10">
    <location>
        <begin position="9"/>
        <end position="14"/>
    </location>
    <ligand>
        <name>substrate</name>
    </ligand>
</feature>
<dbReference type="GO" id="GO:0017111">
    <property type="term" value="F:ribonucleoside triphosphate phosphatase activity"/>
    <property type="evidence" value="ECO:0007669"/>
    <property type="project" value="InterPro"/>
</dbReference>
<dbReference type="PANTHER" id="PTHR11067">
    <property type="entry name" value="INOSINE TRIPHOSPHATE PYROPHOSPHATASE/HAM1 PROTEIN"/>
    <property type="match status" value="1"/>
</dbReference>
<dbReference type="Pfam" id="PF02627">
    <property type="entry name" value="CMD"/>
    <property type="match status" value="1"/>
</dbReference>
<accession>A0A1M3L1V9</accession>
<reference evidence="13 14" key="1">
    <citation type="submission" date="2016-09" db="EMBL/GenBank/DDBJ databases">
        <title>Genome-resolved meta-omics ties microbial dynamics to process performance in biotechnology for thiocyanate degradation.</title>
        <authorList>
            <person name="Kantor R.S."/>
            <person name="Huddy R.J."/>
            <person name="Iyer R."/>
            <person name="Thomas B.C."/>
            <person name="Brown C.T."/>
            <person name="Anantharaman K."/>
            <person name="Tringe S."/>
            <person name="Hettich R.L."/>
            <person name="Harrison S.T."/>
            <person name="Banfield J.F."/>
        </authorList>
    </citation>
    <scope>NUCLEOTIDE SEQUENCE [LARGE SCALE GENOMIC DNA]</scope>
    <source>
        <strain evidence="13">59-99</strain>
    </source>
</reference>
<comment type="catalytic activity">
    <reaction evidence="9 10">
        <text>XTP + H2O = XMP + diphosphate + H(+)</text>
        <dbReference type="Rhea" id="RHEA:28610"/>
        <dbReference type="ChEBI" id="CHEBI:15377"/>
        <dbReference type="ChEBI" id="CHEBI:15378"/>
        <dbReference type="ChEBI" id="CHEBI:33019"/>
        <dbReference type="ChEBI" id="CHEBI:57464"/>
        <dbReference type="ChEBI" id="CHEBI:61314"/>
        <dbReference type="EC" id="3.6.1.66"/>
    </reaction>
</comment>
<comment type="catalytic activity">
    <reaction evidence="10">
        <text>ITP + H2O = IMP + diphosphate + H(+)</text>
        <dbReference type="Rhea" id="RHEA:29399"/>
        <dbReference type="ChEBI" id="CHEBI:15377"/>
        <dbReference type="ChEBI" id="CHEBI:15378"/>
        <dbReference type="ChEBI" id="CHEBI:33019"/>
        <dbReference type="ChEBI" id="CHEBI:58053"/>
        <dbReference type="ChEBI" id="CHEBI:61402"/>
        <dbReference type="EC" id="3.6.1.66"/>
    </reaction>
</comment>
<dbReference type="GO" id="GO:0036220">
    <property type="term" value="F:ITP diphosphatase activity"/>
    <property type="evidence" value="ECO:0007669"/>
    <property type="project" value="UniProtKB-UniRule"/>
</dbReference>
<sequence length="414" mass="45516">MTDTIVIATGNAHKVDELQALFARHGIDARLIPMTAAIGAVEIEETGTTFEENAFIKARTIHERTGLPVIADDSGLEVDALHGAPGVYSARYSGPDATDASNRTLLLERMKDVTEDGRTARFRCVLCYIDGYRTLFSEGTSTGRITDMERGGGGFGYDPLFMADGETRTYAEMSPEDKQAMSHRGKAAARLCDSLSRLDTERLLHDDRTPEASVEYDHLIRAAIAAAVNDSGLLRRVIADVVTPDEADDLYEVLLQSYLFAGFPAALDSLTILADHVRTALPDHRLSPAEPFSVDAFRERGQALCRKVYGNVYDRMMQRLDTITPDLRSWMIVEGYGKTLSRPGLPIVMRELCVVAMLAALGRTTQLYSHVRGAFLVGATDTDMQRCVDVVIEECGNDAASILLTAWNQVLERM</sequence>
<evidence type="ECO:0000313" key="13">
    <source>
        <dbReference type="EMBL" id="OJX59205.1"/>
    </source>
</evidence>
<dbReference type="EMBL" id="MKVH01000013">
    <property type="protein sequence ID" value="OJX59205.1"/>
    <property type="molecule type" value="Genomic_DNA"/>
</dbReference>
<evidence type="ECO:0000256" key="8">
    <source>
        <dbReference type="ARBA" id="ARBA00051875"/>
    </source>
</evidence>
<dbReference type="GO" id="GO:0035870">
    <property type="term" value="F:dITP diphosphatase activity"/>
    <property type="evidence" value="ECO:0007669"/>
    <property type="project" value="UniProtKB-UniRule"/>
</dbReference>
<evidence type="ECO:0000256" key="6">
    <source>
        <dbReference type="ARBA" id="ARBA00022842"/>
    </source>
</evidence>
<evidence type="ECO:0000256" key="9">
    <source>
        <dbReference type="ARBA" id="ARBA00052017"/>
    </source>
</evidence>
<dbReference type="InterPro" id="IPR020922">
    <property type="entry name" value="dITP/XTP_pyrophosphatase"/>
</dbReference>
<dbReference type="InterPro" id="IPR003779">
    <property type="entry name" value="CMD-like"/>
</dbReference>
<dbReference type="GO" id="GO:0005829">
    <property type="term" value="C:cytosol"/>
    <property type="evidence" value="ECO:0007669"/>
    <property type="project" value="TreeGrafter"/>
</dbReference>
<comment type="subunit">
    <text evidence="2 10">Homodimer.</text>
</comment>
<dbReference type="Pfam" id="PF01725">
    <property type="entry name" value="Ham1p_like"/>
    <property type="match status" value="1"/>
</dbReference>
<feature type="binding site" evidence="10">
    <location>
        <begin position="155"/>
        <end position="158"/>
    </location>
    <ligand>
        <name>substrate</name>
    </ligand>
</feature>
<dbReference type="Gene3D" id="1.20.1290.10">
    <property type="entry name" value="AhpD-like"/>
    <property type="match status" value="1"/>
</dbReference>
<dbReference type="CDD" id="cd00515">
    <property type="entry name" value="HAM1"/>
    <property type="match status" value="1"/>
</dbReference>
<keyword evidence="7 10" id="KW-0546">Nucleotide metabolism</keyword>
<dbReference type="PANTHER" id="PTHR11067:SF9">
    <property type="entry name" value="INOSINE TRIPHOSPHATE PYROPHOSPHATASE"/>
    <property type="match status" value="1"/>
</dbReference>
<dbReference type="InterPro" id="IPR029032">
    <property type="entry name" value="AhpD-like"/>
</dbReference>
<evidence type="ECO:0000259" key="12">
    <source>
        <dbReference type="Pfam" id="PF02627"/>
    </source>
</evidence>
<dbReference type="GO" id="GO:0009117">
    <property type="term" value="P:nucleotide metabolic process"/>
    <property type="evidence" value="ECO:0007669"/>
    <property type="project" value="UniProtKB-KW"/>
</dbReference>
<dbReference type="SUPFAM" id="SSF69118">
    <property type="entry name" value="AhpD-like"/>
    <property type="match status" value="1"/>
</dbReference>
<dbReference type="AlphaFoldDB" id="A0A1M3L1V9"/>
<evidence type="ECO:0000256" key="5">
    <source>
        <dbReference type="ARBA" id="ARBA00022801"/>
    </source>
</evidence>
<feature type="binding site" evidence="10">
    <location>
        <position position="73"/>
    </location>
    <ligand>
        <name>Mg(2+)</name>
        <dbReference type="ChEBI" id="CHEBI:18420"/>
    </ligand>
</feature>